<sequence>MFGIIKRFLRGTSPKNELSALPVIALTRPARSASRPTYSSSYAADTSARMAQRMKLQRILERA</sequence>
<dbReference type="RefSeq" id="WP_183355417.1">
    <property type="nucleotide sequence ID" value="NZ_BLXX01000009.1"/>
</dbReference>
<name>A0A6V8MKZ4_9BACT</name>
<evidence type="ECO:0000313" key="1">
    <source>
        <dbReference type="EMBL" id="GFO60604.1"/>
    </source>
</evidence>
<protein>
    <submittedName>
        <fullName evidence="1">Uncharacterized protein</fullName>
    </submittedName>
</protein>
<keyword evidence="2" id="KW-1185">Reference proteome</keyword>
<dbReference type="AlphaFoldDB" id="A0A6V8MKZ4"/>
<reference evidence="2" key="1">
    <citation type="submission" date="2020-06" db="EMBL/GenBank/DDBJ databases">
        <title>Draft genomic sequence of Geomonas sp. Red330.</title>
        <authorList>
            <person name="Itoh H."/>
            <person name="Zhenxing X."/>
            <person name="Ushijima N."/>
            <person name="Masuda Y."/>
            <person name="Shiratori Y."/>
            <person name="Senoo K."/>
        </authorList>
    </citation>
    <scope>NUCLEOTIDE SEQUENCE [LARGE SCALE GENOMIC DNA]</scope>
    <source>
        <strain evidence="2">Red330</strain>
    </source>
</reference>
<accession>A0A6V8MKZ4</accession>
<dbReference type="EMBL" id="BLXX01000009">
    <property type="protein sequence ID" value="GFO60604.1"/>
    <property type="molecule type" value="Genomic_DNA"/>
</dbReference>
<comment type="caution">
    <text evidence="1">The sequence shown here is derived from an EMBL/GenBank/DDBJ whole genome shotgun (WGS) entry which is preliminary data.</text>
</comment>
<evidence type="ECO:0000313" key="2">
    <source>
        <dbReference type="Proteomes" id="UP000556026"/>
    </source>
</evidence>
<dbReference type="Proteomes" id="UP000556026">
    <property type="component" value="Unassembled WGS sequence"/>
</dbReference>
<proteinExistence type="predicted"/>
<gene>
    <name evidence="1" type="ORF">GMST_29290</name>
</gene>
<organism evidence="1 2">
    <name type="scientific">Geomonas silvestris</name>
    <dbReference type="NCBI Taxonomy" id="2740184"/>
    <lineage>
        <taxon>Bacteria</taxon>
        <taxon>Pseudomonadati</taxon>
        <taxon>Thermodesulfobacteriota</taxon>
        <taxon>Desulfuromonadia</taxon>
        <taxon>Geobacterales</taxon>
        <taxon>Geobacteraceae</taxon>
        <taxon>Geomonas</taxon>
    </lineage>
</organism>